<protein>
    <submittedName>
        <fullName evidence="2">Uncharacterized protein</fullName>
    </submittedName>
</protein>
<gene>
    <name evidence="2" type="ORF">MAR_006819</name>
</gene>
<reference evidence="2" key="1">
    <citation type="submission" date="2022-11" db="EMBL/GenBank/DDBJ databases">
        <title>Centuries of genome instability and evolution in soft-shell clam transmissible cancer (bioRxiv).</title>
        <authorList>
            <person name="Hart S.F.M."/>
            <person name="Yonemitsu M.A."/>
            <person name="Giersch R.M."/>
            <person name="Beal B.F."/>
            <person name="Arriagada G."/>
            <person name="Davis B.W."/>
            <person name="Ostrander E.A."/>
            <person name="Goff S.P."/>
            <person name="Metzger M.J."/>
        </authorList>
    </citation>
    <scope>NUCLEOTIDE SEQUENCE</scope>
    <source>
        <strain evidence="2">MELC-2E11</strain>
        <tissue evidence="2">Siphon/mantle</tissue>
    </source>
</reference>
<organism evidence="2 3">
    <name type="scientific">Mya arenaria</name>
    <name type="common">Soft-shell clam</name>
    <dbReference type="NCBI Taxonomy" id="6604"/>
    <lineage>
        <taxon>Eukaryota</taxon>
        <taxon>Metazoa</taxon>
        <taxon>Spiralia</taxon>
        <taxon>Lophotrochozoa</taxon>
        <taxon>Mollusca</taxon>
        <taxon>Bivalvia</taxon>
        <taxon>Autobranchia</taxon>
        <taxon>Heteroconchia</taxon>
        <taxon>Euheterodonta</taxon>
        <taxon>Imparidentia</taxon>
        <taxon>Neoheterodontei</taxon>
        <taxon>Myida</taxon>
        <taxon>Myoidea</taxon>
        <taxon>Myidae</taxon>
        <taxon>Mya</taxon>
    </lineage>
</organism>
<accession>A0ABY7DE50</accession>
<feature type="region of interest" description="Disordered" evidence="1">
    <location>
        <begin position="1"/>
        <end position="41"/>
    </location>
</feature>
<evidence type="ECO:0000313" key="3">
    <source>
        <dbReference type="Proteomes" id="UP001164746"/>
    </source>
</evidence>
<evidence type="ECO:0000313" key="2">
    <source>
        <dbReference type="EMBL" id="WAQ94348.1"/>
    </source>
</evidence>
<dbReference type="Proteomes" id="UP001164746">
    <property type="component" value="Chromosome 1"/>
</dbReference>
<dbReference type="EMBL" id="CP111012">
    <property type="protein sequence ID" value="WAQ94348.1"/>
    <property type="molecule type" value="Genomic_DNA"/>
</dbReference>
<proteinExistence type="predicted"/>
<evidence type="ECO:0000256" key="1">
    <source>
        <dbReference type="SAM" id="MobiDB-lite"/>
    </source>
</evidence>
<name>A0ABY7DE50_MYAAR</name>
<keyword evidence="3" id="KW-1185">Reference proteome</keyword>
<sequence>MTITCVKVDSENVEAPKNSAKKNNTSSPVPHTMEREKISDCQTEEQKDYISLFVRTDIFGRKGNTCKR</sequence>
<feature type="compositionally biased region" description="Basic and acidic residues" evidence="1">
    <location>
        <begin position="32"/>
        <end position="41"/>
    </location>
</feature>